<dbReference type="InterPro" id="IPR036162">
    <property type="entry name" value="Resolvase-like_N_sf"/>
</dbReference>
<dbReference type="InterPro" id="IPR006118">
    <property type="entry name" value="Recombinase_CS"/>
</dbReference>
<comment type="similarity">
    <text evidence="1">Belongs to the site-specific recombinase resolvase family.</text>
</comment>
<evidence type="ECO:0000256" key="2">
    <source>
        <dbReference type="ARBA" id="ARBA00022908"/>
    </source>
</evidence>
<evidence type="ECO:0000256" key="6">
    <source>
        <dbReference type="PROSITE-ProRule" id="PRU10137"/>
    </source>
</evidence>
<dbReference type="Gene3D" id="1.10.10.60">
    <property type="entry name" value="Homeodomain-like"/>
    <property type="match status" value="1"/>
</dbReference>
<evidence type="ECO:0000313" key="8">
    <source>
        <dbReference type="EMBL" id="OPF81748.1"/>
    </source>
</evidence>
<proteinExistence type="inferred from homology"/>
<dbReference type="GO" id="GO:0003677">
    <property type="term" value="F:DNA binding"/>
    <property type="evidence" value="ECO:0007669"/>
    <property type="project" value="UniProtKB-KW"/>
</dbReference>
<keyword evidence="4" id="KW-0233">DNA recombination</keyword>
<organism evidence="8 9">
    <name type="scientific">Streptomyces antioxidans</name>
    <dbReference type="NCBI Taxonomy" id="1507734"/>
    <lineage>
        <taxon>Bacteria</taxon>
        <taxon>Bacillati</taxon>
        <taxon>Actinomycetota</taxon>
        <taxon>Actinomycetes</taxon>
        <taxon>Kitasatosporales</taxon>
        <taxon>Streptomycetaceae</taxon>
        <taxon>Streptomyces</taxon>
    </lineage>
</organism>
<dbReference type="GO" id="GO:0000150">
    <property type="term" value="F:DNA strand exchange activity"/>
    <property type="evidence" value="ECO:0007669"/>
    <property type="project" value="InterPro"/>
</dbReference>
<reference evidence="8" key="1">
    <citation type="submission" date="2016-12" db="EMBL/GenBank/DDBJ databases">
        <title>Genome sequence of Streptomyces antioxidans MUSC 164.</title>
        <authorList>
            <person name="Lee L.-H."/>
            <person name="Ser H.-L."/>
        </authorList>
    </citation>
    <scope>NUCLEOTIDE SEQUENCE [LARGE SCALE GENOMIC DNA]</scope>
    <source>
        <strain evidence="8">MUSC 164</strain>
    </source>
</reference>
<keyword evidence="2" id="KW-0229">DNA integration</keyword>
<dbReference type="Gene3D" id="3.40.50.1390">
    <property type="entry name" value="Resolvase, N-terminal catalytic domain"/>
    <property type="match status" value="1"/>
</dbReference>
<evidence type="ECO:0000256" key="1">
    <source>
        <dbReference type="ARBA" id="ARBA00009913"/>
    </source>
</evidence>
<dbReference type="InterPro" id="IPR006119">
    <property type="entry name" value="Resolv_N"/>
</dbReference>
<evidence type="ECO:0000313" key="9">
    <source>
        <dbReference type="Proteomes" id="UP000033615"/>
    </source>
</evidence>
<dbReference type="PANTHER" id="PTHR30461">
    <property type="entry name" value="DNA-INVERTASE FROM LAMBDOID PROPHAGE"/>
    <property type="match status" value="1"/>
</dbReference>
<sequence length="211" mass="22801">MASSCGTVVRIDLAYCRVSTTAQDLARQIDAMRAAGVAEEHVYVDKRTGANMDREGLTALLAFARPGDGINVLTLDRLGRNMRETLNLVHDLTERGVFLRALGDKLAVDTSEPGPGTDMAIALLAMFAQMERIYMLERAAGARAAKEARGLPTGRPAKLNATTRAGAAQRIEDGAIPEQVAADLGVSRSTLYRELRKYRDRAATEPVGQED</sequence>
<protein>
    <recommendedName>
        <fullName evidence="7">Resolvase/invertase-type recombinase catalytic domain-containing protein</fullName>
    </recommendedName>
</protein>
<dbReference type="Pfam" id="PF13384">
    <property type="entry name" value="HTH_23"/>
    <property type="match status" value="1"/>
</dbReference>
<dbReference type="InterPro" id="IPR050639">
    <property type="entry name" value="SSR_resolvase"/>
</dbReference>
<feature type="domain" description="Resolvase/invertase-type recombinase catalytic" evidence="7">
    <location>
        <begin position="11"/>
        <end position="150"/>
    </location>
</feature>
<evidence type="ECO:0000256" key="5">
    <source>
        <dbReference type="PIRSR" id="PIRSR606118-50"/>
    </source>
</evidence>
<dbReference type="OrthoDB" id="128993at2"/>
<name>A0A1V4D929_9ACTN</name>
<dbReference type="InterPro" id="IPR009057">
    <property type="entry name" value="Homeodomain-like_sf"/>
</dbReference>
<dbReference type="CDD" id="cd00569">
    <property type="entry name" value="HTH_Hin_like"/>
    <property type="match status" value="1"/>
</dbReference>
<keyword evidence="9" id="KW-1185">Reference proteome</keyword>
<evidence type="ECO:0000256" key="3">
    <source>
        <dbReference type="ARBA" id="ARBA00023125"/>
    </source>
</evidence>
<dbReference type="AlphaFoldDB" id="A0A1V4D929"/>
<keyword evidence="3" id="KW-0238">DNA-binding</keyword>
<dbReference type="SMART" id="SM00857">
    <property type="entry name" value="Resolvase"/>
    <property type="match status" value="1"/>
</dbReference>
<dbReference type="SUPFAM" id="SSF46689">
    <property type="entry name" value="Homeodomain-like"/>
    <property type="match status" value="1"/>
</dbReference>
<dbReference type="SUPFAM" id="SSF53041">
    <property type="entry name" value="Resolvase-like"/>
    <property type="match status" value="1"/>
</dbReference>
<dbReference type="Pfam" id="PF00239">
    <property type="entry name" value="Resolvase"/>
    <property type="match status" value="1"/>
</dbReference>
<comment type="caution">
    <text evidence="8">The sequence shown here is derived from an EMBL/GenBank/DDBJ whole genome shotgun (WGS) entry which is preliminary data.</text>
</comment>
<dbReference type="PROSITE" id="PS00397">
    <property type="entry name" value="RECOMBINASES_1"/>
    <property type="match status" value="1"/>
</dbReference>
<dbReference type="GO" id="GO:0015074">
    <property type="term" value="P:DNA integration"/>
    <property type="evidence" value="ECO:0007669"/>
    <property type="project" value="UniProtKB-KW"/>
</dbReference>
<gene>
    <name evidence="8" type="ORF">VT50_0208765</name>
</gene>
<dbReference type="EMBL" id="LAKD02000018">
    <property type="protein sequence ID" value="OPF81748.1"/>
    <property type="molecule type" value="Genomic_DNA"/>
</dbReference>
<feature type="active site" description="O-(5'-phospho-DNA)-serine intermediate" evidence="5 6">
    <location>
        <position position="19"/>
    </location>
</feature>
<dbReference type="PROSITE" id="PS51736">
    <property type="entry name" value="RECOMBINASES_3"/>
    <property type="match status" value="1"/>
</dbReference>
<accession>A0A1V4D929</accession>
<dbReference type="Proteomes" id="UP000033615">
    <property type="component" value="Unassembled WGS sequence"/>
</dbReference>
<evidence type="ECO:0000259" key="7">
    <source>
        <dbReference type="PROSITE" id="PS51736"/>
    </source>
</evidence>
<dbReference type="CDD" id="cd03768">
    <property type="entry name" value="SR_ResInv"/>
    <property type="match status" value="1"/>
</dbReference>
<evidence type="ECO:0000256" key="4">
    <source>
        <dbReference type="ARBA" id="ARBA00023172"/>
    </source>
</evidence>
<dbReference type="PANTHER" id="PTHR30461:SF2">
    <property type="entry name" value="SERINE RECOMBINASE PINE-RELATED"/>
    <property type="match status" value="1"/>
</dbReference>